<dbReference type="KEGG" id="atq:GH723_09760"/>
<feature type="transmembrane region" description="Helical" evidence="1">
    <location>
        <begin position="462"/>
        <end position="483"/>
    </location>
</feature>
<accession>A0A5Q2REW5</accession>
<reference evidence="2 3" key="1">
    <citation type="submission" date="2019-11" db="EMBL/GenBank/DDBJ databases">
        <authorList>
            <person name="He Y."/>
        </authorList>
    </citation>
    <scope>NUCLEOTIDE SEQUENCE [LARGE SCALE GENOMIC DNA]</scope>
    <source>
        <strain evidence="2 3">SCSIO 58843</strain>
    </source>
</reference>
<feature type="transmembrane region" description="Helical" evidence="1">
    <location>
        <begin position="438"/>
        <end position="456"/>
    </location>
</feature>
<dbReference type="EMBL" id="CP045851">
    <property type="protein sequence ID" value="QGG95359.1"/>
    <property type="molecule type" value="Genomic_DNA"/>
</dbReference>
<evidence type="ECO:0000313" key="2">
    <source>
        <dbReference type="EMBL" id="QGG95359.1"/>
    </source>
</evidence>
<feature type="transmembrane region" description="Helical" evidence="1">
    <location>
        <begin position="379"/>
        <end position="398"/>
    </location>
</feature>
<feature type="transmembrane region" description="Helical" evidence="1">
    <location>
        <begin position="128"/>
        <end position="149"/>
    </location>
</feature>
<keyword evidence="1" id="KW-0472">Membrane</keyword>
<feature type="transmembrane region" description="Helical" evidence="1">
    <location>
        <begin position="169"/>
        <end position="187"/>
    </location>
</feature>
<gene>
    <name evidence="2" type="ORF">GH723_09760</name>
</gene>
<evidence type="ECO:0000313" key="3">
    <source>
        <dbReference type="Proteomes" id="UP000334019"/>
    </source>
</evidence>
<name>A0A5Q2REW5_9ACTN</name>
<keyword evidence="1" id="KW-0812">Transmembrane</keyword>
<keyword evidence="1" id="KW-1133">Transmembrane helix</keyword>
<organism evidence="2 3">
    <name type="scientific">Actinomarinicola tropica</name>
    <dbReference type="NCBI Taxonomy" id="2789776"/>
    <lineage>
        <taxon>Bacteria</taxon>
        <taxon>Bacillati</taxon>
        <taxon>Actinomycetota</taxon>
        <taxon>Acidimicrobiia</taxon>
        <taxon>Acidimicrobiales</taxon>
        <taxon>Iamiaceae</taxon>
        <taxon>Actinomarinicola</taxon>
    </lineage>
</organism>
<dbReference type="AlphaFoldDB" id="A0A5Q2REW5"/>
<protein>
    <recommendedName>
        <fullName evidence="4">Glycosyltransferase RgtA/B/C/D-like domain-containing protein</fullName>
    </recommendedName>
</protein>
<evidence type="ECO:0008006" key="4">
    <source>
        <dbReference type="Google" id="ProtNLM"/>
    </source>
</evidence>
<keyword evidence="3" id="KW-1185">Reference proteome</keyword>
<feature type="transmembrane region" description="Helical" evidence="1">
    <location>
        <begin position="12"/>
        <end position="33"/>
    </location>
</feature>
<evidence type="ECO:0000256" key="1">
    <source>
        <dbReference type="SAM" id="Phobius"/>
    </source>
</evidence>
<feature type="transmembrane region" description="Helical" evidence="1">
    <location>
        <begin position="193"/>
        <end position="211"/>
    </location>
</feature>
<sequence>MAGEDRRRHGRAAWIGTALGTLLVAWVATAGSWDLLRWEPLSDFYDAQAAAWLDGRWDIGIDTLGVESFFRFDEEVAALVERGWPIDDDPLVADEILRSQPAYMYQGPVPALLRVPTAALAPDLSGRLTTLSILAATLLAGWTSGRILWEARRRLRPDVEVGRGEQIGVAAWCALVTGGSSLVYLAAKPWVYHEALVWGVALCLASLLAMVRYVDAPTTRRVVVLGLLVTACLSTRASIGLGPLLGVAVLGARELVAVARRRADGRDVWPPITRAAGLAGVGVAALGTYAAVSYVKFRTLFSVPFETQLHTIIDPTRQEFLAENGGFFSLRFIPTTLLQYFRPDAFRPTSLLPWIDFAPAPGPILLDARFDVFDRTSSVPSALPAFVLLGVLALVALGRGRIEWSALRAFRVPLVAAAGSGLAVLAFGYIANRYVADFMPLVIVAAAIGVQALLAWRPSRPWIHRTAVSVVVLAGVFGAWLNVSHGVLAQRLYGLTTDEERTAAFIATQSRVESLLGGEELPSRVQRGEQLPTGSPGDLFVLGSCDALYLHDGNPPNTIRRHSWIPVERTERAGRYELAIRFDALRPGTSSPIVSGEDGDSSALLVVEATDDGHVVVEYSGAGLPRRSAPIEVDPGHTYDAVLVADPRLSEVSLTLDGRLVFEGHLAYDGPLTFGRDVVGGADVATFAGSIERRPGTRAELCADLLERAG</sequence>
<dbReference type="Proteomes" id="UP000334019">
    <property type="component" value="Chromosome"/>
</dbReference>
<proteinExistence type="predicted"/>
<dbReference type="RefSeq" id="WP_153759467.1">
    <property type="nucleotide sequence ID" value="NZ_CP045851.1"/>
</dbReference>
<feature type="transmembrane region" description="Helical" evidence="1">
    <location>
        <begin position="410"/>
        <end position="431"/>
    </location>
</feature>
<feature type="transmembrane region" description="Helical" evidence="1">
    <location>
        <begin position="272"/>
        <end position="292"/>
    </location>
</feature>
<feature type="transmembrane region" description="Helical" evidence="1">
    <location>
        <begin position="223"/>
        <end position="252"/>
    </location>
</feature>